<gene>
    <name evidence="2" type="ORF">AAC691_00400</name>
</gene>
<dbReference type="SUPFAM" id="SSF63829">
    <property type="entry name" value="Calcium-dependent phosphotriesterase"/>
    <property type="match status" value="1"/>
</dbReference>
<dbReference type="RefSeq" id="WP_342628588.1">
    <property type="nucleotide sequence ID" value="NZ_CP152276.1"/>
</dbReference>
<evidence type="ECO:0000313" key="2">
    <source>
        <dbReference type="EMBL" id="XAE42987.1"/>
    </source>
</evidence>
<name>A0ABZ3D649_9PROT</name>
<accession>A0ABZ3D649</accession>
<feature type="chain" id="PRO_5047236323" evidence="1">
    <location>
        <begin position="27"/>
        <end position="322"/>
    </location>
</feature>
<dbReference type="Proteomes" id="UP001449795">
    <property type="component" value="Chromosome"/>
</dbReference>
<dbReference type="InterPro" id="IPR015943">
    <property type="entry name" value="WD40/YVTN_repeat-like_dom_sf"/>
</dbReference>
<dbReference type="PANTHER" id="PTHR47197">
    <property type="entry name" value="PROTEIN NIRF"/>
    <property type="match status" value="1"/>
</dbReference>
<keyword evidence="3" id="KW-1185">Reference proteome</keyword>
<dbReference type="EMBL" id="CP152276">
    <property type="protein sequence ID" value="XAE42987.1"/>
    <property type="molecule type" value="Genomic_DNA"/>
</dbReference>
<dbReference type="Gene3D" id="2.130.10.10">
    <property type="entry name" value="YVTN repeat-like/Quinoprotein amine dehydrogenase"/>
    <property type="match status" value="2"/>
</dbReference>
<feature type="signal peptide" evidence="1">
    <location>
        <begin position="1"/>
        <end position="26"/>
    </location>
</feature>
<evidence type="ECO:0000256" key="1">
    <source>
        <dbReference type="SAM" id="SignalP"/>
    </source>
</evidence>
<keyword evidence="1" id="KW-0732">Signal</keyword>
<proteinExistence type="predicted"/>
<dbReference type="InterPro" id="IPR051200">
    <property type="entry name" value="Host-pathogen_enzymatic-act"/>
</dbReference>
<reference evidence="2 3" key="1">
    <citation type="submission" date="2024-04" db="EMBL/GenBank/DDBJ databases">
        <title>Complete genome sequence of Nguyenibacter vanlangesis HBCM-1154, a strain capable of nitrogen fixation, IAA production, and phosphorus solubilization isolated from sugarcane soil.</title>
        <authorList>
            <person name="MY HANH P."/>
        </authorList>
    </citation>
    <scope>NUCLEOTIDE SEQUENCE [LARGE SCALE GENOMIC DNA]</scope>
    <source>
        <strain evidence="2 3">HBCM 1154</strain>
    </source>
</reference>
<organism evidence="2 3">
    <name type="scientific">Nguyenibacter vanlangensis</name>
    <dbReference type="NCBI Taxonomy" id="1216886"/>
    <lineage>
        <taxon>Bacteria</taxon>
        <taxon>Pseudomonadati</taxon>
        <taxon>Pseudomonadota</taxon>
        <taxon>Alphaproteobacteria</taxon>
        <taxon>Acetobacterales</taxon>
        <taxon>Acetobacteraceae</taxon>
        <taxon>Nguyenibacter</taxon>
    </lineage>
</organism>
<evidence type="ECO:0000313" key="3">
    <source>
        <dbReference type="Proteomes" id="UP001449795"/>
    </source>
</evidence>
<protein>
    <submittedName>
        <fullName evidence="2">YncE family protein</fullName>
    </submittedName>
</protein>
<sequence>MTMRLFCRARLIALTGSFSLLLAACAAHGPQKPEEHVQSVPGFADFIAVEDATVWLTNRGRVEHWSRNGKLAEVPMHHPCGAMAVGFGSLWVADCADGTLNRIDLKTAKISTVVKTGIANPKGETNVVIGDGSIWIASDRSGTITRVDPANNSISAIIPVDADSFYLSFGLGSLWATTPTLQELEKIDPRTNRLALRTPLGADPGFLVAGEGAVWVQEQGDGTVARIAPDTGRVTGRVKVSETLKYGDIDAGGGRIWLRTTDGQTYVVIDPETLEILARTGKQTGSGALRYTNAGVWTTSHDIHTLSWWSPTVVSLSEARQP</sequence>
<dbReference type="PROSITE" id="PS51257">
    <property type="entry name" value="PROKAR_LIPOPROTEIN"/>
    <property type="match status" value="1"/>
</dbReference>
<dbReference type="PANTHER" id="PTHR47197:SF3">
    <property type="entry name" value="DIHYDRO-HEME D1 DEHYDROGENASE"/>
    <property type="match status" value="1"/>
</dbReference>